<dbReference type="OMA" id="YTEWPLS"/>
<dbReference type="CTD" id="36338699"/>
<proteinExistence type="inferred from homology"/>
<accession>W6UV24</accession>
<dbReference type="AlphaFoldDB" id="W6UV24"/>
<dbReference type="RefSeq" id="XP_024353428.1">
    <property type="nucleotide sequence ID" value="XM_024492233.1"/>
</dbReference>
<protein>
    <recommendedName>
        <fullName evidence="5">Protein FAM154B</fullName>
    </recommendedName>
</protein>
<dbReference type="GO" id="GO:0008017">
    <property type="term" value="F:microtubule binding"/>
    <property type="evidence" value="ECO:0007669"/>
    <property type="project" value="InterPro"/>
</dbReference>
<comment type="similarity">
    <text evidence="1">Belongs to the FAM154 family.</text>
</comment>
<reference evidence="3 4" key="1">
    <citation type="journal article" date="2013" name="Nat. Genet.">
        <title>The genome of the hydatid tapeworm Echinococcus granulosus.</title>
        <authorList>
            <person name="Zheng H."/>
            <person name="Zhang W."/>
            <person name="Zhang L."/>
            <person name="Zhang Z."/>
            <person name="Li J."/>
            <person name="Lu G."/>
            <person name="Zhu Y."/>
            <person name="Wang Y."/>
            <person name="Huang Y."/>
            <person name="Liu J."/>
            <person name="Kang H."/>
            <person name="Chen J."/>
            <person name="Wang L."/>
            <person name="Chen A."/>
            <person name="Yu S."/>
            <person name="Gao Z."/>
            <person name="Jin L."/>
            <person name="Gu W."/>
            <person name="Wang Z."/>
            <person name="Zhao L."/>
            <person name="Shi B."/>
            <person name="Wen H."/>
            <person name="Lin R."/>
            <person name="Jones M.K."/>
            <person name="Brejova B."/>
            <person name="Vinar T."/>
            <person name="Zhao G."/>
            <person name="McManus D.P."/>
            <person name="Chen Z."/>
            <person name="Zhou Y."/>
            <person name="Wang S."/>
        </authorList>
    </citation>
    <scope>NUCLEOTIDE SEQUENCE [LARGE SCALE GENOMIC DNA]</scope>
</reference>
<dbReference type="InterPro" id="IPR033336">
    <property type="entry name" value="SAXO1/2"/>
</dbReference>
<dbReference type="GO" id="GO:0005879">
    <property type="term" value="C:axonemal microtubule"/>
    <property type="evidence" value="ECO:0007669"/>
    <property type="project" value="TreeGrafter"/>
</dbReference>
<dbReference type="KEGG" id="egl:EGR_02984"/>
<keyword evidence="4" id="KW-1185">Reference proteome</keyword>
<comment type="caution">
    <text evidence="3">The sequence shown here is derived from an EMBL/GenBank/DDBJ whole genome shotgun (WGS) entry which is preliminary data.</text>
</comment>
<evidence type="ECO:0000256" key="1">
    <source>
        <dbReference type="ARBA" id="ARBA00008738"/>
    </source>
</evidence>
<dbReference type="GO" id="GO:0005814">
    <property type="term" value="C:centriole"/>
    <property type="evidence" value="ECO:0007669"/>
    <property type="project" value="TreeGrafter"/>
</dbReference>
<dbReference type="Pfam" id="PF05217">
    <property type="entry name" value="SAXO1-2"/>
    <property type="match status" value="1"/>
</dbReference>
<dbReference type="GO" id="GO:0036126">
    <property type="term" value="C:sperm flagellum"/>
    <property type="evidence" value="ECO:0007669"/>
    <property type="project" value="TreeGrafter"/>
</dbReference>
<dbReference type="GO" id="GO:0036064">
    <property type="term" value="C:ciliary basal body"/>
    <property type="evidence" value="ECO:0007669"/>
    <property type="project" value="TreeGrafter"/>
</dbReference>
<sequence length="436" mass="49208">MSREHVYLRVPRTGDVYVVNPEPRRCVGRVIPTAALRGAELVGEGCSNIRVGLLPAPPIALSVHGSEGSSSLTRLISSLMSGPAECRGNSSCAVNVINVLIYIRKRPQTVSVVPPNIQIVTLGTSASDKNPSNHSLLLFLPQDHYAVKLHIEKGLVRVDPIKPQQSERSQDRFVGEATYAADYKAWDLEPHQNCGPKYEYRKPSVDFNGEPIYTSDYVDHGVVKPPSAFKPLIQPIQSEPFDAITTFTADYVPKHGGKQRPFRPNHTTVHSDLPFSNETTHRADYTEWPLSQQYHRIPEEYKPNAAEFDGRTTYTTNYVPVKCEKAKIIKPAYQNLDPNREFSDLTNYKKEYRKWSLKDRSAPARGPLKYVPPEVPFHGQTIYQNEYIPKQRDPCPVLQLQYNPDVVCEGEDEYGHKFFSTRDQKKQNPSAIIAAH</sequence>
<dbReference type="STRING" id="6210.W6UV24"/>
<dbReference type="PANTHER" id="PTHR31516">
    <property type="entry name" value="STABILIZER OF AXONEMAL MICROTUBULES 2"/>
    <property type="match status" value="1"/>
</dbReference>
<evidence type="ECO:0000313" key="3">
    <source>
        <dbReference type="EMBL" id="EUB62232.1"/>
    </source>
</evidence>
<dbReference type="Proteomes" id="UP000019149">
    <property type="component" value="Unassembled WGS sequence"/>
</dbReference>
<dbReference type="PANTHER" id="PTHR31516:SF17">
    <property type="entry name" value="STABILIZER OF AXONEMAL MICROTUBULES 2"/>
    <property type="match status" value="1"/>
</dbReference>
<dbReference type="GeneID" id="36338699"/>
<evidence type="ECO:0008006" key="5">
    <source>
        <dbReference type="Google" id="ProtNLM"/>
    </source>
</evidence>
<evidence type="ECO:0000256" key="2">
    <source>
        <dbReference type="SAM" id="MobiDB-lite"/>
    </source>
</evidence>
<dbReference type="OrthoDB" id="365640at2759"/>
<gene>
    <name evidence="3" type="ORF">EGR_02984</name>
</gene>
<feature type="compositionally biased region" description="Polar residues" evidence="2">
    <location>
        <begin position="265"/>
        <end position="276"/>
    </location>
</feature>
<dbReference type="EMBL" id="APAU02000014">
    <property type="protein sequence ID" value="EUB62232.1"/>
    <property type="molecule type" value="Genomic_DNA"/>
</dbReference>
<feature type="region of interest" description="Disordered" evidence="2">
    <location>
        <begin position="256"/>
        <end position="276"/>
    </location>
</feature>
<organism evidence="3 4">
    <name type="scientific">Echinococcus granulosus</name>
    <name type="common">Hydatid tapeworm</name>
    <dbReference type="NCBI Taxonomy" id="6210"/>
    <lineage>
        <taxon>Eukaryota</taxon>
        <taxon>Metazoa</taxon>
        <taxon>Spiralia</taxon>
        <taxon>Lophotrochozoa</taxon>
        <taxon>Platyhelminthes</taxon>
        <taxon>Cestoda</taxon>
        <taxon>Eucestoda</taxon>
        <taxon>Cyclophyllidea</taxon>
        <taxon>Taeniidae</taxon>
        <taxon>Echinococcus</taxon>
        <taxon>Echinococcus granulosus group</taxon>
    </lineage>
</organism>
<evidence type="ECO:0000313" key="4">
    <source>
        <dbReference type="Proteomes" id="UP000019149"/>
    </source>
</evidence>
<name>W6UV24_ECHGR</name>